<dbReference type="SUPFAM" id="SSF143011">
    <property type="entry name" value="RelE-like"/>
    <property type="match status" value="1"/>
</dbReference>
<evidence type="ECO:0000313" key="3">
    <source>
        <dbReference type="EMBL" id="OIP37219.1"/>
    </source>
</evidence>
<evidence type="ECO:0000313" key="4">
    <source>
        <dbReference type="Proteomes" id="UP000183085"/>
    </source>
</evidence>
<protein>
    <recommendedName>
        <fullName evidence="5">Plasmid stabilization protein</fullName>
    </recommendedName>
</protein>
<dbReference type="STRING" id="1817895.AUJ95_08500"/>
<sequence length="101" mass="11845">MDKIEKLIWTEDGMKSLEEIVQYISKDSVYYASNFAKKILETIECLIDFPLMGRVVPEYDDNSDIRELIHQNYRIVYKVSKNVIYIVLVIHGSKELPANIF</sequence>
<dbReference type="NCBIfam" id="TIGR02385">
    <property type="entry name" value="RelE_StbE"/>
    <property type="match status" value="1"/>
</dbReference>
<evidence type="ECO:0000256" key="1">
    <source>
        <dbReference type="ARBA" id="ARBA00006226"/>
    </source>
</evidence>
<evidence type="ECO:0008006" key="5">
    <source>
        <dbReference type="Google" id="ProtNLM"/>
    </source>
</evidence>
<dbReference type="PANTHER" id="PTHR33755:SF5">
    <property type="entry name" value="TYPE II TOXIN-ANTITOXIN SYSTEM RELE_PARE FAMILY TOXIN"/>
    <property type="match status" value="1"/>
</dbReference>
<dbReference type="InterPro" id="IPR007712">
    <property type="entry name" value="RelE/ParE_toxin"/>
</dbReference>
<gene>
    <name evidence="3" type="ORF">AUJ95_08500</name>
</gene>
<evidence type="ECO:0000256" key="2">
    <source>
        <dbReference type="ARBA" id="ARBA00022649"/>
    </source>
</evidence>
<dbReference type="Pfam" id="PF05016">
    <property type="entry name" value="ParE_toxin"/>
    <property type="match status" value="1"/>
</dbReference>
<comment type="caution">
    <text evidence="3">The sequence shown here is derived from an EMBL/GenBank/DDBJ whole genome shotgun (WGS) entry which is preliminary data.</text>
</comment>
<comment type="similarity">
    <text evidence="1">Belongs to the RelE toxin family.</text>
</comment>
<dbReference type="InterPro" id="IPR035093">
    <property type="entry name" value="RelE/ParE_toxin_dom_sf"/>
</dbReference>
<keyword evidence="2" id="KW-1277">Toxin-antitoxin system</keyword>
<proteinExistence type="inferred from homology"/>
<dbReference type="PANTHER" id="PTHR33755">
    <property type="entry name" value="TOXIN PARE1-RELATED"/>
    <property type="match status" value="1"/>
</dbReference>
<reference evidence="3 4" key="1">
    <citation type="journal article" date="2016" name="Environ. Microbiol.">
        <title>Genomic resolution of a cold subsurface aquifer community provides metabolic insights for novel microbes adapted to high CO concentrations.</title>
        <authorList>
            <person name="Probst A.J."/>
            <person name="Castelle C.J."/>
            <person name="Singh A."/>
            <person name="Brown C.T."/>
            <person name="Anantharaman K."/>
            <person name="Sharon I."/>
            <person name="Hug L.A."/>
            <person name="Burstein D."/>
            <person name="Emerson J.B."/>
            <person name="Thomas B.C."/>
            <person name="Banfield J.F."/>
        </authorList>
    </citation>
    <scope>NUCLEOTIDE SEQUENCE [LARGE SCALE GENOMIC DNA]</scope>
    <source>
        <strain evidence="3">CG2_30_40_21</strain>
    </source>
</reference>
<dbReference type="AlphaFoldDB" id="A0A1J5DP49"/>
<dbReference type="Gene3D" id="3.30.2310.20">
    <property type="entry name" value="RelE-like"/>
    <property type="match status" value="1"/>
</dbReference>
<accession>A0A1J5DP49</accession>
<name>A0A1J5DP49_9BACT</name>
<dbReference type="InterPro" id="IPR051803">
    <property type="entry name" value="TA_system_RelE-like_toxin"/>
</dbReference>
<organism evidence="3 4">
    <name type="scientific">Candidatus Desantisbacteria bacterium CG2_30_40_21</name>
    <dbReference type="NCBI Taxonomy" id="1817895"/>
    <lineage>
        <taxon>Bacteria</taxon>
        <taxon>Candidatus Desantisiibacteriota</taxon>
    </lineage>
</organism>
<dbReference type="EMBL" id="MNYI01000218">
    <property type="protein sequence ID" value="OIP37219.1"/>
    <property type="molecule type" value="Genomic_DNA"/>
</dbReference>
<dbReference type="Proteomes" id="UP000183085">
    <property type="component" value="Unassembled WGS sequence"/>
</dbReference>